<evidence type="ECO:0000256" key="2">
    <source>
        <dbReference type="ARBA" id="ARBA00022842"/>
    </source>
</evidence>
<name>A0A0D3DAW2_BRAOL</name>
<dbReference type="Proteomes" id="UP000032141">
    <property type="component" value="Chromosome C7"/>
</dbReference>
<dbReference type="AlphaFoldDB" id="A0A0D3DAW2"/>
<evidence type="ECO:0000256" key="1">
    <source>
        <dbReference type="ARBA" id="ARBA00022723"/>
    </source>
</evidence>
<protein>
    <recommendedName>
        <fullName evidence="7">Terpene synthase N-terminal domain-containing protein</fullName>
    </recommendedName>
</protein>
<dbReference type="InterPro" id="IPR008949">
    <property type="entry name" value="Isoprenoid_synthase_dom_sf"/>
</dbReference>
<accession>A0A0D3DAW2</accession>
<evidence type="ECO:0000313" key="6">
    <source>
        <dbReference type="Proteomes" id="UP000032141"/>
    </source>
</evidence>
<dbReference type="GO" id="GO:0010333">
    <property type="term" value="F:terpene synthase activity"/>
    <property type="evidence" value="ECO:0007669"/>
    <property type="project" value="InterPro"/>
</dbReference>
<dbReference type="OMA" id="TRWYIAV"/>
<keyword evidence="1" id="KW-0479">Metal-binding</keyword>
<dbReference type="PANTHER" id="PTHR31225:SF244">
    <property type="entry name" value="1,8-CINEOLE SYNTHASE 1, CHLOROPLASTIC-RELATED"/>
    <property type="match status" value="1"/>
</dbReference>
<dbReference type="EnsemblPlants" id="Bo7g082200.1">
    <property type="protein sequence ID" value="Bo7g082200.1"/>
    <property type="gene ID" value="Bo7g082200"/>
</dbReference>
<dbReference type="Gene3D" id="1.50.10.130">
    <property type="entry name" value="Terpene synthase, N-terminal domain"/>
    <property type="match status" value="1"/>
</dbReference>
<dbReference type="CDD" id="cd00684">
    <property type="entry name" value="Terpene_cyclase_plant_C1"/>
    <property type="match status" value="1"/>
</dbReference>
<dbReference type="PANTHER" id="PTHR31225">
    <property type="entry name" value="OS04G0344100 PROTEIN-RELATED"/>
    <property type="match status" value="1"/>
</dbReference>
<sequence length="502" mass="58336">MASLYMTSALIYQNVITHNNFRLPSFICRSMTKMTPDNVSVDVRRRRSGNYQPSPWDHSYLLSINNKYAKDQEKVMARDSLKEKVRKMLGAETRSRLEQLELIDDCKNLAFHIILRSIRKYDKEEDLHATSLEIRLLRQHGFHVSEESETFKGDDINSIISLYEASYLSTKSDTKLREVIRPFATEQIRKFVDSGHDGETCNLEVRERAIHALEMPYHWRMRRLETRWYIAVYEKKHDMNIVLLEFAKIDFNIVQIAHQEDLKYVSSWDVNRLDELPEYMRLCFLILFNEINSIGCDILKYKNIDVIPFLKKSWADLCNTCLVETKWYKKGYKPSVEEYMQNAWISISAPTILIHFYCIFSDQISVQILESLSQHRQEIVRCAATILRLANDLGTSPDELARGDVLKSAQCYMHETGASEEEAHAHVQQMIRDTWDEMNSETKTARTISLLSRGFLEAAVNLARMSQCMYQYGDGHGCPDKAKTVERVTSLLVNPVPLDGLN</sequence>
<dbReference type="Gene3D" id="1.10.600.10">
    <property type="entry name" value="Farnesyl Diphosphate Synthase"/>
    <property type="match status" value="2"/>
</dbReference>
<dbReference type="HOGENOM" id="CLU_003125_7_1_1"/>
<dbReference type="InterPro" id="IPR044814">
    <property type="entry name" value="Terpene_cyclase_plant_C1"/>
</dbReference>
<dbReference type="STRING" id="109376.A0A0D3DAW2"/>
<dbReference type="GO" id="GO:0016102">
    <property type="term" value="P:diterpenoid biosynthetic process"/>
    <property type="evidence" value="ECO:0007669"/>
    <property type="project" value="InterPro"/>
</dbReference>
<keyword evidence="6" id="KW-1185">Reference proteome</keyword>
<dbReference type="SUPFAM" id="SSF48239">
    <property type="entry name" value="Terpenoid cyclases/Protein prenyltransferases"/>
    <property type="match status" value="1"/>
</dbReference>
<dbReference type="InterPro" id="IPR001906">
    <property type="entry name" value="Terpene_synth_N"/>
</dbReference>
<evidence type="ECO:0000259" key="3">
    <source>
        <dbReference type="Pfam" id="PF01397"/>
    </source>
</evidence>
<dbReference type="GO" id="GO:0000287">
    <property type="term" value="F:magnesium ion binding"/>
    <property type="evidence" value="ECO:0007669"/>
    <property type="project" value="InterPro"/>
</dbReference>
<dbReference type="Gramene" id="Bo7g082200.1">
    <property type="protein sequence ID" value="Bo7g082200.1"/>
    <property type="gene ID" value="Bo7g082200"/>
</dbReference>
<dbReference type="InterPro" id="IPR008930">
    <property type="entry name" value="Terpenoid_cyclase/PrenylTrfase"/>
</dbReference>
<dbReference type="SUPFAM" id="SSF48576">
    <property type="entry name" value="Terpenoid synthases"/>
    <property type="match status" value="1"/>
</dbReference>
<proteinExistence type="predicted"/>
<dbReference type="Pfam" id="PF03936">
    <property type="entry name" value="Terpene_synth_C"/>
    <property type="match status" value="1"/>
</dbReference>
<keyword evidence="2" id="KW-0460">Magnesium</keyword>
<dbReference type="eggNOG" id="ENOG502QUH3">
    <property type="taxonomic scope" value="Eukaryota"/>
</dbReference>
<dbReference type="InterPro" id="IPR005630">
    <property type="entry name" value="Terpene_synthase_metal-bd"/>
</dbReference>
<reference evidence="5 6" key="1">
    <citation type="journal article" date="2014" name="Genome Biol.">
        <title>Transcriptome and methylome profiling reveals relics of genome dominance in the mesopolyploid Brassica oleracea.</title>
        <authorList>
            <person name="Parkin I.A."/>
            <person name="Koh C."/>
            <person name="Tang H."/>
            <person name="Robinson S.J."/>
            <person name="Kagale S."/>
            <person name="Clarke W.E."/>
            <person name="Town C.D."/>
            <person name="Nixon J."/>
            <person name="Krishnakumar V."/>
            <person name="Bidwell S.L."/>
            <person name="Denoeud F."/>
            <person name="Belcram H."/>
            <person name="Links M.G."/>
            <person name="Just J."/>
            <person name="Clarke C."/>
            <person name="Bender T."/>
            <person name="Huebert T."/>
            <person name="Mason A.S."/>
            <person name="Pires J.C."/>
            <person name="Barker G."/>
            <person name="Moore J."/>
            <person name="Walley P.G."/>
            <person name="Manoli S."/>
            <person name="Batley J."/>
            <person name="Edwards D."/>
            <person name="Nelson M.N."/>
            <person name="Wang X."/>
            <person name="Paterson A.H."/>
            <person name="King G."/>
            <person name="Bancroft I."/>
            <person name="Chalhoub B."/>
            <person name="Sharpe A.G."/>
        </authorList>
    </citation>
    <scope>NUCLEOTIDE SEQUENCE</scope>
    <source>
        <strain evidence="5 6">cv. TO1000</strain>
    </source>
</reference>
<dbReference type="InterPro" id="IPR050148">
    <property type="entry name" value="Terpene_synthase-like"/>
</dbReference>
<dbReference type="Pfam" id="PF01397">
    <property type="entry name" value="Terpene_synth"/>
    <property type="match status" value="1"/>
</dbReference>
<feature type="domain" description="Terpene synthase metal-binding" evidence="4">
    <location>
        <begin position="264"/>
        <end position="437"/>
    </location>
</feature>
<evidence type="ECO:0000259" key="4">
    <source>
        <dbReference type="Pfam" id="PF03936"/>
    </source>
</evidence>
<evidence type="ECO:0000313" key="5">
    <source>
        <dbReference type="EnsemblPlants" id="Bo7g082200.1"/>
    </source>
</evidence>
<feature type="domain" description="Terpene synthase N-terminal" evidence="3">
    <location>
        <begin position="56"/>
        <end position="212"/>
    </location>
</feature>
<dbReference type="InterPro" id="IPR036965">
    <property type="entry name" value="Terpene_synth_N_sf"/>
</dbReference>
<organism evidence="5 6">
    <name type="scientific">Brassica oleracea var. oleracea</name>
    <dbReference type="NCBI Taxonomy" id="109376"/>
    <lineage>
        <taxon>Eukaryota</taxon>
        <taxon>Viridiplantae</taxon>
        <taxon>Streptophyta</taxon>
        <taxon>Embryophyta</taxon>
        <taxon>Tracheophyta</taxon>
        <taxon>Spermatophyta</taxon>
        <taxon>Magnoliopsida</taxon>
        <taxon>eudicotyledons</taxon>
        <taxon>Gunneridae</taxon>
        <taxon>Pentapetalae</taxon>
        <taxon>rosids</taxon>
        <taxon>malvids</taxon>
        <taxon>Brassicales</taxon>
        <taxon>Brassicaceae</taxon>
        <taxon>Brassiceae</taxon>
        <taxon>Brassica</taxon>
    </lineage>
</organism>
<evidence type="ECO:0008006" key="7">
    <source>
        <dbReference type="Google" id="ProtNLM"/>
    </source>
</evidence>
<reference evidence="5" key="2">
    <citation type="submission" date="2015-03" db="UniProtKB">
        <authorList>
            <consortium name="EnsemblPlants"/>
        </authorList>
    </citation>
    <scope>IDENTIFICATION</scope>
</reference>